<keyword evidence="12" id="KW-1185">Reference proteome</keyword>
<dbReference type="EC" id="2.7.12.2" evidence="7"/>
<evidence type="ECO:0000256" key="9">
    <source>
        <dbReference type="RuleBase" id="RU000304"/>
    </source>
</evidence>
<dbReference type="InterPro" id="IPR017441">
    <property type="entry name" value="Protein_kinase_ATP_BS"/>
</dbReference>
<proteinExistence type="inferred from homology"/>
<comment type="caution">
    <text evidence="11">The sequence shown here is derived from an EMBL/GenBank/DDBJ whole genome shotgun (WGS) entry which is preliminary data.</text>
</comment>
<dbReference type="Gene3D" id="1.10.510.10">
    <property type="entry name" value="Transferase(Phosphotransferase) domain 1"/>
    <property type="match status" value="1"/>
</dbReference>
<evidence type="ECO:0000256" key="2">
    <source>
        <dbReference type="ARBA" id="ARBA00022679"/>
    </source>
</evidence>
<dbReference type="InterPro" id="IPR008271">
    <property type="entry name" value="Ser/Thr_kinase_AS"/>
</dbReference>
<evidence type="ECO:0000256" key="7">
    <source>
        <dbReference type="ARBA" id="ARBA00038999"/>
    </source>
</evidence>
<dbReference type="InterPro" id="IPR011009">
    <property type="entry name" value="Kinase-like_dom_sf"/>
</dbReference>
<keyword evidence="1 9" id="KW-0723">Serine/threonine-protein kinase</keyword>
<keyword evidence="4" id="KW-0418">Kinase</keyword>
<dbReference type="PANTHER" id="PTHR48013">
    <property type="entry name" value="DUAL SPECIFICITY MITOGEN-ACTIVATED PROTEIN KINASE KINASE 5-RELATED"/>
    <property type="match status" value="1"/>
</dbReference>
<evidence type="ECO:0000259" key="10">
    <source>
        <dbReference type="PROSITE" id="PS50011"/>
    </source>
</evidence>
<evidence type="ECO:0000256" key="6">
    <source>
        <dbReference type="ARBA" id="ARBA00038035"/>
    </source>
</evidence>
<dbReference type="EMBL" id="CAXAMN010022239">
    <property type="protein sequence ID" value="CAK9067544.1"/>
    <property type="molecule type" value="Genomic_DNA"/>
</dbReference>
<dbReference type="SUPFAM" id="SSF56112">
    <property type="entry name" value="Protein kinase-like (PK-like)"/>
    <property type="match status" value="1"/>
</dbReference>
<dbReference type="PROSITE" id="PS50011">
    <property type="entry name" value="PROTEIN_KINASE_DOM"/>
    <property type="match status" value="1"/>
</dbReference>
<dbReference type="SMART" id="SM00220">
    <property type="entry name" value="S_TKc"/>
    <property type="match status" value="1"/>
</dbReference>
<protein>
    <recommendedName>
        <fullName evidence="7">mitogen-activated protein kinase kinase</fullName>
        <ecNumber evidence="7">2.7.12.2</ecNumber>
    </recommendedName>
</protein>
<gene>
    <name evidence="11" type="ORF">CCMP2556_LOCUS33190</name>
</gene>
<comment type="similarity">
    <text evidence="6">Belongs to the protein kinase superfamily. STE Ser/Thr protein kinase family. MAP kinase kinase subfamily.</text>
</comment>
<evidence type="ECO:0000313" key="11">
    <source>
        <dbReference type="EMBL" id="CAK9067544.1"/>
    </source>
</evidence>
<evidence type="ECO:0000256" key="3">
    <source>
        <dbReference type="ARBA" id="ARBA00022741"/>
    </source>
</evidence>
<sequence length="341" mass="38026">MDFGDLHLQLDGFEELRPESWAVQQVRVAGPWRVKDGSLRHCATNIVIGEGGLRDGVGQIEVEETNLLGRGAGGVVCRASHKPTGIPLAVKIVRVEDKTKRDQLINEIHTLFRISKSHFLIELYDAYVHKESGCVHVALEYMDYGSLADVKRNVETVPEKLLALILMQILEGLKTLHLNNVVHRDVKLGNILVNSRGAVKVTDFGISKNLGDPLTVCETFVGTATHMSPERVLGEDYGFSADIWSLGLCVYELACGVYPYGSVLSFPVLFDNLCHKPEPRLSEEKYSPELCYFVEAQLQKRPELRFSAIELQASDFILGNLPKVSETALIHWLANAMKHHK</sequence>
<dbReference type="Pfam" id="PF00069">
    <property type="entry name" value="Pkinase"/>
    <property type="match status" value="1"/>
</dbReference>
<evidence type="ECO:0000256" key="8">
    <source>
        <dbReference type="PROSITE-ProRule" id="PRU10141"/>
    </source>
</evidence>
<dbReference type="InterPro" id="IPR000719">
    <property type="entry name" value="Prot_kinase_dom"/>
</dbReference>
<evidence type="ECO:0000256" key="1">
    <source>
        <dbReference type="ARBA" id="ARBA00022527"/>
    </source>
</evidence>
<keyword evidence="5 8" id="KW-0067">ATP-binding</keyword>
<evidence type="ECO:0000313" key="12">
    <source>
        <dbReference type="Proteomes" id="UP001642484"/>
    </source>
</evidence>
<accession>A0ABP0NVG6</accession>
<feature type="binding site" evidence="8">
    <location>
        <position position="91"/>
    </location>
    <ligand>
        <name>ATP</name>
        <dbReference type="ChEBI" id="CHEBI:30616"/>
    </ligand>
</feature>
<evidence type="ECO:0000256" key="4">
    <source>
        <dbReference type="ARBA" id="ARBA00022777"/>
    </source>
</evidence>
<dbReference type="PROSITE" id="PS00108">
    <property type="entry name" value="PROTEIN_KINASE_ST"/>
    <property type="match status" value="1"/>
</dbReference>
<name>A0ABP0NVG6_9DINO</name>
<organism evidence="11 12">
    <name type="scientific">Durusdinium trenchii</name>
    <dbReference type="NCBI Taxonomy" id="1381693"/>
    <lineage>
        <taxon>Eukaryota</taxon>
        <taxon>Sar</taxon>
        <taxon>Alveolata</taxon>
        <taxon>Dinophyceae</taxon>
        <taxon>Suessiales</taxon>
        <taxon>Symbiodiniaceae</taxon>
        <taxon>Durusdinium</taxon>
    </lineage>
</organism>
<dbReference type="Proteomes" id="UP001642484">
    <property type="component" value="Unassembled WGS sequence"/>
</dbReference>
<dbReference type="PANTHER" id="PTHR48013:SF32">
    <property type="entry name" value="MITOGEN-ACTIVATED PROTEIN KINASE KINASE 2-LIKE"/>
    <property type="match status" value="1"/>
</dbReference>
<feature type="domain" description="Protein kinase" evidence="10">
    <location>
        <begin position="62"/>
        <end position="317"/>
    </location>
</feature>
<dbReference type="Gene3D" id="3.30.200.20">
    <property type="entry name" value="Phosphorylase Kinase, domain 1"/>
    <property type="match status" value="1"/>
</dbReference>
<keyword evidence="2" id="KW-0808">Transferase</keyword>
<keyword evidence="3 8" id="KW-0547">Nucleotide-binding</keyword>
<evidence type="ECO:0000256" key="5">
    <source>
        <dbReference type="ARBA" id="ARBA00022840"/>
    </source>
</evidence>
<dbReference type="PROSITE" id="PS00107">
    <property type="entry name" value="PROTEIN_KINASE_ATP"/>
    <property type="match status" value="1"/>
</dbReference>
<reference evidence="11 12" key="1">
    <citation type="submission" date="2024-02" db="EMBL/GenBank/DDBJ databases">
        <authorList>
            <person name="Chen Y."/>
            <person name="Shah S."/>
            <person name="Dougan E. K."/>
            <person name="Thang M."/>
            <person name="Chan C."/>
        </authorList>
    </citation>
    <scope>NUCLEOTIDE SEQUENCE [LARGE SCALE GENOMIC DNA]</scope>
</reference>